<accession>G8Y2F5</accession>
<dbReference type="AlphaFoldDB" id="G8Y2F5"/>
<dbReference type="InParanoid" id="G8Y2F5"/>
<evidence type="ECO:0000256" key="1">
    <source>
        <dbReference type="SAM" id="MobiDB-lite"/>
    </source>
</evidence>
<dbReference type="Proteomes" id="UP000005222">
    <property type="component" value="Chromosome M"/>
</dbReference>
<dbReference type="InterPro" id="IPR047767">
    <property type="entry name" value="PSP1-like"/>
</dbReference>
<feature type="region of interest" description="Disordered" evidence="1">
    <location>
        <begin position="598"/>
        <end position="619"/>
    </location>
</feature>
<dbReference type="HOGENOM" id="CLU_412173_0_0_1"/>
<proteinExistence type="predicted"/>
<dbReference type="OrthoDB" id="243127at2759"/>
<protein>
    <submittedName>
        <fullName evidence="3">Piso0_005608 protein</fullName>
    </submittedName>
</protein>
<dbReference type="PANTHER" id="PTHR43830">
    <property type="entry name" value="PROTEIN PSP1"/>
    <property type="match status" value="1"/>
</dbReference>
<feature type="region of interest" description="Disordered" evidence="1">
    <location>
        <begin position="1"/>
        <end position="49"/>
    </location>
</feature>
<dbReference type="OMA" id="AFITCYN"/>
<dbReference type="InterPro" id="IPR007557">
    <property type="entry name" value="PSP1_C"/>
</dbReference>
<dbReference type="STRING" id="559304.G8Y2F5"/>
<keyword evidence="4" id="KW-1185">Reference proteome</keyword>
<reference evidence="3 4" key="1">
    <citation type="journal article" date="2012" name="G3 (Bethesda)">
        <title>Pichia sorbitophila, an interspecies yeast hybrid reveals early steps of genome resolution following polyploidization.</title>
        <authorList>
            <person name="Leh Louis V."/>
            <person name="Despons L."/>
            <person name="Friedrich A."/>
            <person name="Martin T."/>
            <person name="Durrens P."/>
            <person name="Casaregola S."/>
            <person name="Neuveglise C."/>
            <person name="Fairhead C."/>
            <person name="Marck C."/>
            <person name="Cruz J.A."/>
            <person name="Straub M.L."/>
            <person name="Kugler V."/>
            <person name="Sacerdot C."/>
            <person name="Uzunov Z."/>
            <person name="Thierry A."/>
            <person name="Weiss S."/>
            <person name="Bleykasten C."/>
            <person name="De Montigny J."/>
            <person name="Jacques N."/>
            <person name="Jung P."/>
            <person name="Lemaire M."/>
            <person name="Mallet S."/>
            <person name="Morel G."/>
            <person name="Richard G.F."/>
            <person name="Sarkar A."/>
            <person name="Savel G."/>
            <person name="Schacherer J."/>
            <person name="Seret M.L."/>
            <person name="Talla E."/>
            <person name="Samson G."/>
            <person name="Jubin C."/>
            <person name="Poulain J."/>
            <person name="Vacherie B."/>
            <person name="Barbe V."/>
            <person name="Pelletier E."/>
            <person name="Sherman D.J."/>
            <person name="Westhof E."/>
            <person name="Weissenbach J."/>
            <person name="Baret P.V."/>
            <person name="Wincker P."/>
            <person name="Gaillardin C."/>
            <person name="Dujon B."/>
            <person name="Souciet J.L."/>
        </authorList>
    </citation>
    <scope>NUCLEOTIDE SEQUENCE [LARGE SCALE GENOMIC DNA]</scope>
    <source>
        <strain evidence="4">ATCC MYA-4447 / BCRC 22081 / CBS 7064 / NBRC 10061 / NRRL Y-12695</strain>
    </source>
</reference>
<feature type="domain" description="PSP1 C-terminal" evidence="2">
    <location>
        <begin position="490"/>
        <end position="578"/>
    </location>
</feature>
<name>G8Y2F5_PICSO</name>
<dbReference type="PROSITE" id="PS51411">
    <property type="entry name" value="PSP1_C"/>
    <property type="match status" value="1"/>
</dbReference>
<sequence>MNFSVGEELTSGTPFQRNSASRGSVTEGMATESRREVDSNDDLSEVSSAAGVAAGVAEEVFKQEQRQRDGQMSGPYDRVMGTNYIGFNDGASGMGAFGPSSAAGPKFGISQPGLMEPPFSAQMYDTKGMAELGRNSRDSFNLPVELQGGVGTISSRRPSYAAESFTRSSAPVVPGVAGEFQGVPGFSVNQGLDHPVAGANVPLDRPFFKSTGGAPERSSLSAFAVANNYQNSHGFDLGPFSNHFAKLNLNANFNDFQGRRPSQLAEYQSANSFGPAPLHSQMNFEQLPQQNSSHPSVIKLENGLVLKGQYIVASPDLKKLYAKTEKYFHSRETSENIIQQLRSLLGNPVIIKLITFIKNLNNLTFNHKILCLVVNKNGKFDLLSYPNNSNMFLQKNDLVIVDGDRGKDLVMILEPLVDINFAALFNILKKLEHLKSLTIVDNSSSNAQQSQQKGSKKTCGGTHSTDLNASAIVNSHSNEDNEFIITFPTKQVLRFATPKEVHKLSGKFLEEKKAFTTCFNKIKELNLNNDLELINVEYQSDFKKLIFYYFAGFKRIDFRGLIKELFKIYKTRIWLCAVLPYDKPELYVTGEDVGSSNALNDTKNKGTESNDRSDKAGESTIKGHIPQEYELSNDQILNFSIDEIEKLAEPSYFHSKNLANLIRYLSNDIKGNFYGFNSKDPIEFAQADPVNANVNADFSQGFHPIGINPIVNVPQNGGIFDNDLHSGLSKTNILPNFNPFGDDKSSFQIRKQQK</sequence>
<organism evidence="3 4">
    <name type="scientific">Pichia sorbitophila (strain ATCC MYA-4447 / BCRC 22081 / CBS 7064 / NBRC 10061 / NRRL Y-12695)</name>
    <name type="common">Hybrid yeast</name>
    <dbReference type="NCBI Taxonomy" id="559304"/>
    <lineage>
        <taxon>Eukaryota</taxon>
        <taxon>Fungi</taxon>
        <taxon>Dikarya</taxon>
        <taxon>Ascomycota</taxon>
        <taxon>Saccharomycotina</taxon>
        <taxon>Pichiomycetes</taxon>
        <taxon>Debaryomycetaceae</taxon>
        <taxon>Millerozyma</taxon>
    </lineage>
</organism>
<dbReference type="FunCoup" id="G8Y2F5">
    <property type="interactions" value="188"/>
</dbReference>
<evidence type="ECO:0000313" key="4">
    <source>
        <dbReference type="Proteomes" id="UP000005222"/>
    </source>
</evidence>
<gene>
    <name evidence="3" type="primary">Piso0_005608</name>
    <name evidence="3" type="ORF">GNLVRS01_PISO0M18404g</name>
</gene>
<feature type="compositionally biased region" description="Basic and acidic residues" evidence="1">
    <location>
        <begin position="602"/>
        <end position="617"/>
    </location>
</feature>
<evidence type="ECO:0000313" key="3">
    <source>
        <dbReference type="EMBL" id="CCE85966.1"/>
    </source>
</evidence>
<dbReference type="EMBL" id="FO082047">
    <property type="protein sequence ID" value="CCE85966.1"/>
    <property type="molecule type" value="Genomic_DNA"/>
</dbReference>
<dbReference type="Pfam" id="PF04468">
    <property type="entry name" value="PSP1"/>
    <property type="match status" value="1"/>
</dbReference>
<dbReference type="PANTHER" id="PTHR43830:SF3">
    <property type="entry name" value="PROTEIN PSP1"/>
    <property type="match status" value="1"/>
</dbReference>
<dbReference type="eggNOG" id="KOG4679">
    <property type="taxonomic scope" value="Eukaryota"/>
</dbReference>
<feature type="compositionally biased region" description="Polar residues" evidence="1">
    <location>
        <begin position="10"/>
        <end position="24"/>
    </location>
</feature>
<dbReference type="GO" id="GO:0005737">
    <property type="term" value="C:cytoplasm"/>
    <property type="evidence" value="ECO:0007669"/>
    <property type="project" value="TreeGrafter"/>
</dbReference>
<evidence type="ECO:0000259" key="2">
    <source>
        <dbReference type="PROSITE" id="PS51411"/>
    </source>
</evidence>